<dbReference type="RefSeq" id="WP_127073410.1">
    <property type="nucleotide sequence ID" value="NZ_BMKB01000001.1"/>
</dbReference>
<sequence>MTSPLTPQDIRDLRAAQPQMRERDFARIHKISEAQLVAAFVGQNATRLKIDIAVLLEGAKSLGTVMALTRNESAVHEKIGPYEKVHVGAHNAMVLGEQIDLRIFQRKWISGFAVTKQTDDGPRHSMQFFDAAGDAVHKIHLRPESDKDAYDGLVAKLLNEDQSQFQDCEPVPDIEAVDAARPQADADALRSAWSKLTDTHQFFGMLRDLNLPRHQALQMAGPDYVRPVETDAVAAMFDMVKHSGVPIMAFVGNTGCIQIHSGPIHKTAMMGPWLNVMDETFHLHLRTDHIVSAYVVRKPTSDGFVTSLETYDENGKLIIQFFGKRVEGHDERPLWREALGSLPTLAQNAAA</sequence>
<feature type="domain" description="Haemin-degrading HemS/ChuX" evidence="1">
    <location>
        <begin position="211"/>
        <end position="340"/>
    </location>
</feature>
<proteinExistence type="predicted"/>
<organism evidence="2 3">
    <name type="scientific">Pelagibacterium lentulum</name>
    <dbReference type="NCBI Taxonomy" id="2029865"/>
    <lineage>
        <taxon>Bacteria</taxon>
        <taxon>Pseudomonadati</taxon>
        <taxon>Pseudomonadota</taxon>
        <taxon>Alphaproteobacteria</taxon>
        <taxon>Hyphomicrobiales</taxon>
        <taxon>Devosiaceae</taxon>
        <taxon>Pelagibacterium</taxon>
    </lineage>
</organism>
<accession>A0A916VV70</accession>
<dbReference type="InterPro" id="IPR053733">
    <property type="entry name" value="Heme_Transport_Util_sf"/>
</dbReference>
<dbReference type="EMBL" id="BMKB01000001">
    <property type="protein sequence ID" value="GGA39023.1"/>
    <property type="molecule type" value="Genomic_DNA"/>
</dbReference>
<feature type="domain" description="Haemin-degrading HemS/ChuX" evidence="1">
    <location>
        <begin position="30"/>
        <end position="157"/>
    </location>
</feature>
<comment type="caution">
    <text evidence="2">The sequence shown here is derived from an EMBL/GenBank/DDBJ whole genome shotgun (WGS) entry which is preliminary data.</text>
</comment>
<dbReference type="Pfam" id="PF05171">
    <property type="entry name" value="HemS"/>
    <property type="match status" value="2"/>
</dbReference>
<dbReference type="Gene3D" id="3.40.1570.10">
    <property type="entry name" value="HemS/ChuS/ChuX like domains"/>
    <property type="match status" value="2"/>
</dbReference>
<name>A0A916VV70_9HYPH</name>
<dbReference type="CDD" id="cd16831">
    <property type="entry name" value="HemS-like_C"/>
    <property type="match status" value="1"/>
</dbReference>
<dbReference type="SUPFAM" id="SSF144064">
    <property type="entry name" value="Heme iron utilization protein-like"/>
    <property type="match status" value="1"/>
</dbReference>
<reference evidence="2 3" key="1">
    <citation type="journal article" date="2014" name="Int. J. Syst. Evol. Microbiol.">
        <title>Complete genome sequence of Corynebacterium casei LMG S-19264T (=DSM 44701T), isolated from a smear-ripened cheese.</title>
        <authorList>
            <consortium name="US DOE Joint Genome Institute (JGI-PGF)"/>
            <person name="Walter F."/>
            <person name="Albersmeier A."/>
            <person name="Kalinowski J."/>
            <person name="Ruckert C."/>
        </authorList>
    </citation>
    <scope>NUCLEOTIDE SEQUENCE [LARGE SCALE GENOMIC DNA]</scope>
    <source>
        <strain evidence="2 3">CGMCC 1.15896</strain>
    </source>
</reference>
<gene>
    <name evidence="2" type="ORF">GCM10011499_05560</name>
</gene>
<dbReference type="AlphaFoldDB" id="A0A916VV70"/>
<dbReference type="CDD" id="cd16830">
    <property type="entry name" value="HemS-like_N"/>
    <property type="match status" value="1"/>
</dbReference>
<dbReference type="InterPro" id="IPR007845">
    <property type="entry name" value="HemS/ChuX_dom"/>
</dbReference>
<keyword evidence="3" id="KW-1185">Reference proteome</keyword>
<dbReference type="OrthoDB" id="316630at2"/>
<dbReference type="Proteomes" id="UP000596977">
    <property type="component" value="Unassembled WGS sequence"/>
</dbReference>
<evidence type="ECO:0000313" key="2">
    <source>
        <dbReference type="EMBL" id="GGA39023.1"/>
    </source>
</evidence>
<evidence type="ECO:0000259" key="1">
    <source>
        <dbReference type="Pfam" id="PF05171"/>
    </source>
</evidence>
<evidence type="ECO:0000313" key="3">
    <source>
        <dbReference type="Proteomes" id="UP000596977"/>
    </source>
</evidence>
<protein>
    <submittedName>
        <fullName evidence="2">Hemin-degrading factor</fullName>
    </submittedName>
</protein>
<dbReference type="GO" id="GO:0006826">
    <property type="term" value="P:iron ion transport"/>
    <property type="evidence" value="ECO:0007669"/>
    <property type="project" value="InterPro"/>
</dbReference>